<dbReference type="AlphaFoldDB" id="A0A367R8E7"/>
<accession>A0A367R8E7</accession>
<dbReference type="Proteomes" id="UP000252085">
    <property type="component" value="Unassembled WGS sequence"/>
</dbReference>
<keyword evidence="7" id="KW-0175">Coiled coil</keyword>
<keyword evidence="4" id="KW-0694">RNA-binding</keyword>
<keyword evidence="5" id="KW-0051">Antiviral defense</keyword>
<dbReference type="EMBL" id="LXQE01000172">
    <property type="protein sequence ID" value="RCJ31804.1"/>
    <property type="molecule type" value="Genomic_DNA"/>
</dbReference>
<feature type="coiled-coil region" evidence="7">
    <location>
        <begin position="74"/>
        <end position="101"/>
    </location>
</feature>
<evidence type="ECO:0000313" key="8">
    <source>
        <dbReference type="EMBL" id="RCJ31804.1"/>
    </source>
</evidence>
<organism evidence="8 9">
    <name type="scientific">Nostoc punctiforme NIES-2108</name>
    <dbReference type="NCBI Taxonomy" id="1356359"/>
    <lineage>
        <taxon>Bacteria</taxon>
        <taxon>Bacillati</taxon>
        <taxon>Cyanobacteriota</taxon>
        <taxon>Cyanophyceae</taxon>
        <taxon>Nostocales</taxon>
        <taxon>Nostocaceae</taxon>
        <taxon>Nostoc</taxon>
    </lineage>
</organism>
<evidence type="ECO:0000313" key="9">
    <source>
        <dbReference type="Proteomes" id="UP000252085"/>
    </source>
</evidence>
<comment type="caution">
    <text evidence="8">The sequence shown here is derived from an EMBL/GenBank/DDBJ whole genome shotgun (WGS) entry which is preliminary data.</text>
</comment>
<reference evidence="8 9" key="1">
    <citation type="submission" date="2016-04" db="EMBL/GenBank/DDBJ databases">
        <authorList>
            <person name="Evans L.H."/>
            <person name="Alamgir A."/>
            <person name="Owens N."/>
            <person name="Weber N.D."/>
            <person name="Virtaneva K."/>
            <person name="Barbian K."/>
            <person name="Babar A."/>
            <person name="Rosenke K."/>
        </authorList>
    </citation>
    <scope>NUCLEOTIDE SEQUENCE [LARGE SCALE GENOMIC DNA]</scope>
    <source>
        <strain evidence="8">NIES-2108</strain>
    </source>
</reference>
<evidence type="ECO:0000256" key="6">
    <source>
        <dbReference type="ARBA" id="ARBA00031723"/>
    </source>
</evidence>
<dbReference type="InterPro" id="IPR010149">
    <property type="entry name" value="CRISPR-assoc_prot_Csm2_III-A"/>
</dbReference>
<evidence type="ECO:0000256" key="5">
    <source>
        <dbReference type="ARBA" id="ARBA00023118"/>
    </source>
</evidence>
<comment type="function">
    <text evidence="1">This subunit may be involved in monitoring complementarity of crRNA and target RNA.</text>
</comment>
<comment type="similarity">
    <text evidence="2">Belongs to the CRISPR-associated Csm2 family.</text>
</comment>
<gene>
    <name evidence="8" type="ORF">A6769_29970</name>
</gene>
<name>A0A367R8E7_NOSPU</name>
<evidence type="ECO:0000256" key="3">
    <source>
        <dbReference type="ARBA" id="ARBA00016118"/>
    </source>
</evidence>
<evidence type="ECO:0000256" key="1">
    <source>
        <dbReference type="ARBA" id="ARBA00003640"/>
    </source>
</evidence>
<evidence type="ECO:0000256" key="7">
    <source>
        <dbReference type="SAM" id="Coils"/>
    </source>
</evidence>
<dbReference type="GO" id="GO:0051607">
    <property type="term" value="P:defense response to virus"/>
    <property type="evidence" value="ECO:0007669"/>
    <property type="project" value="UniProtKB-KW"/>
</dbReference>
<proteinExistence type="inferred from homology"/>
<evidence type="ECO:0000256" key="2">
    <source>
        <dbReference type="ARBA" id="ARBA00006896"/>
    </source>
</evidence>
<dbReference type="Pfam" id="PF03750">
    <property type="entry name" value="Csm2_III-A"/>
    <property type="match status" value="2"/>
</dbReference>
<evidence type="ECO:0000256" key="4">
    <source>
        <dbReference type="ARBA" id="ARBA00022884"/>
    </source>
</evidence>
<protein>
    <recommendedName>
        <fullName evidence="3">CRISPR system Cms protein Csm2</fullName>
    </recommendedName>
    <alternativeName>
        <fullName evidence="6">CRISPR type III A-associated protein Csm2</fullName>
    </alternativeName>
</protein>
<sequence length="210" mass="24162">MSQIDTQKPIVDQITTTIKGLKDGLKTYPIRDLVKHAEKFGPYLKQQRLETNQVRKFLDAINQIKAILAQQDDDKEIQKELEIIQKQAENDKQEATRKSENDISQKLNEKDKEEIRKIKDSAEQELIIILKNIQKQADNKKDKLIFPKIEADVVLLKPKLAYAAARQRSAKPLEEVISVAIDKVESTKDFERLVQFIESIIAYHKAEGGK</sequence>
<dbReference type="NCBIfam" id="TIGR01870">
    <property type="entry name" value="cas_TM1810_Csm2"/>
    <property type="match status" value="1"/>
</dbReference>
<dbReference type="GO" id="GO:0003723">
    <property type="term" value="F:RNA binding"/>
    <property type="evidence" value="ECO:0007669"/>
    <property type="project" value="UniProtKB-KW"/>
</dbReference>